<keyword evidence="2" id="KW-1185">Reference proteome</keyword>
<accession>A0A9P0PDV5</accession>
<evidence type="ECO:0000313" key="1">
    <source>
        <dbReference type="EMBL" id="CAH1981709.1"/>
    </source>
</evidence>
<dbReference type="EMBL" id="CAKOFQ010006912">
    <property type="protein sequence ID" value="CAH1981709.1"/>
    <property type="molecule type" value="Genomic_DNA"/>
</dbReference>
<evidence type="ECO:0000313" key="2">
    <source>
        <dbReference type="Proteomes" id="UP001152888"/>
    </source>
</evidence>
<name>A0A9P0PDV5_ACAOB</name>
<reference evidence="1" key="1">
    <citation type="submission" date="2022-03" db="EMBL/GenBank/DDBJ databases">
        <authorList>
            <person name="Sayadi A."/>
        </authorList>
    </citation>
    <scope>NUCLEOTIDE SEQUENCE</scope>
</reference>
<proteinExistence type="predicted"/>
<organism evidence="1 2">
    <name type="scientific">Acanthoscelides obtectus</name>
    <name type="common">Bean weevil</name>
    <name type="synonym">Bruchus obtectus</name>
    <dbReference type="NCBI Taxonomy" id="200917"/>
    <lineage>
        <taxon>Eukaryota</taxon>
        <taxon>Metazoa</taxon>
        <taxon>Ecdysozoa</taxon>
        <taxon>Arthropoda</taxon>
        <taxon>Hexapoda</taxon>
        <taxon>Insecta</taxon>
        <taxon>Pterygota</taxon>
        <taxon>Neoptera</taxon>
        <taxon>Endopterygota</taxon>
        <taxon>Coleoptera</taxon>
        <taxon>Polyphaga</taxon>
        <taxon>Cucujiformia</taxon>
        <taxon>Chrysomeloidea</taxon>
        <taxon>Chrysomelidae</taxon>
        <taxon>Bruchinae</taxon>
        <taxon>Bruchini</taxon>
        <taxon>Acanthoscelides</taxon>
    </lineage>
</organism>
<dbReference type="AlphaFoldDB" id="A0A9P0PDV5"/>
<dbReference type="OrthoDB" id="8193306at2759"/>
<sequence length="725" mass="83420">MAGNEAGHGAIVRNRDLIDVWIEAPRGNRKQVVHEKILSLIDITDEPSKHLKSNIMKYSQLFGLKMANKWQKVGQSRNRLLQNQVYRLDKIINRINNDSEENTSSDKEQVPPCRSVGRPWVPFEEASKKTKRRRVAELTTDRSANELPFAVNVVSESNHSDVSPQIFSFSTAEALALMVDLNISKTAESILEIINFEERDCRIKVICKWGFDGSSGHSQYKQKFSDLENTDEFLFVVAMTPLRLIDMETNKVLWKNESPSSTLYCRPIKFLFKKENADLVRNTEKERITKIENLIPIEIKTKEGHSYIIEVDMMLTMLDGSVGNVLSETNSTLKCIICRARPKDMNTLAGINRPPNVDNYRFGLSTLHCWIRFFECLLHIGYRLPIKSFQVRGPENKAIVEANKKRIQAEFRAKLSLIVDKPKPGYGSSNDGNTARIYFHNPQTSSDITGVDRELIEKFAIILGVLASGCAIDMEKFASLLEEARNLYIHLYKWYNMPNTNCRRMRLWLAIKRLGNIDYLTPENVQEQIRIDTNKDLMRVLLLTSDPFISSKRKVSSKKYKKCNEAVQNYLKKQENDDLECRDNDFRKLYLFNRENVEWLAHYFFADSGEKRGGALSAVNKMNIFLRQLSDPGFQNAVAEELGVYKTYTSVLNVVLEKANIWIKFPKSADDFMNAKQLWSEKYRFPNSIGAIDCTHVRIPKFAEFEYINRKGYPSISIQATCNAK</sequence>
<comment type="caution">
    <text evidence="1">The sequence shown here is derived from an EMBL/GenBank/DDBJ whole genome shotgun (WGS) entry which is preliminary data.</text>
</comment>
<protein>
    <recommendedName>
        <fullName evidence="3">DDE Tnp4 domain-containing protein</fullName>
    </recommendedName>
</protein>
<gene>
    <name evidence="1" type="ORF">ACAOBT_LOCUS14634</name>
</gene>
<dbReference type="Proteomes" id="UP001152888">
    <property type="component" value="Unassembled WGS sequence"/>
</dbReference>
<evidence type="ECO:0008006" key="3">
    <source>
        <dbReference type="Google" id="ProtNLM"/>
    </source>
</evidence>